<keyword evidence="10" id="KW-0408">Iron</keyword>
<dbReference type="Pfam" id="PF00628">
    <property type="entry name" value="PHD"/>
    <property type="match status" value="3"/>
</dbReference>
<evidence type="ECO:0000256" key="12">
    <source>
        <dbReference type="ARBA" id="ARBA00048734"/>
    </source>
</evidence>
<keyword evidence="8" id="KW-0862">Zinc</keyword>
<proteinExistence type="inferred from homology"/>
<dbReference type="InterPro" id="IPR019787">
    <property type="entry name" value="Znf_PHD-finger"/>
</dbReference>
<keyword evidence="19" id="KW-0808">Transferase</keyword>
<keyword evidence="7 13" id="KW-0863">Zinc-finger</keyword>
<dbReference type="GO" id="GO:0032259">
    <property type="term" value="P:methylation"/>
    <property type="evidence" value="ECO:0007669"/>
    <property type="project" value="UniProtKB-KW"/>
</dbReference>
<keyword evidence="5" id="KW-0479">Metal-binding</keyword>
<feature type="domain" description="PHD-type" evidence="15">
    <location>
        <begin position="1359"/>
        <end position="1432"/>
    </location>
</feature>
<evidence type="ECO:0000259" key="15">
    <source>
        <dbReference type="PROSITE" id="PS50016"/>
    </source>
</evidence>
<evidence type="ECO:0000259" key="18">
    <source>
        <dbReference type="PROSITE" id="PS51184"/>
    </source>
</evidence>
<keyword evidence="6" id="KW-0677">Repeat</keyword>
<dbReference type="Pfam" id="PF02375">
    <property type="entry name" value="JmjN"/>
    <property type="match status" value="1"/>
</dbReference>
<dbReference type="SMART" id="SM00558">
    <property type="entry name" value="JmjC"/>
    <property type="match status" value="1"/>
</dbReference>
<evidence type="ECO:0000256" key="6">
    <source>
        <dbReference type="ARBA" id="ARBA00022737"/>
    </source>
</evidence>
<evidence type="ECO:0000313" key="20">
    <source>
        <dbReference type="Proteomes" id="UP000243579"/>
    </source>
</evidence>
<gene>
    <name evidence="19" type="ORF">ACHHYP_00111</name>
</gene>
<dbReference type="InterPro" id="IPR011011">
    <property type="entry name" value="Znf_FYVE_PHD"/>
</dbReference>
<dbReference type="Gene3D" id="1.10.150.60">
    <property type="entry name" value="ARID DNA-binding domain"/>
    <property type="match status" value="1"/>
</dbReference>
<dbReference type="InterPro" id="IPR003349">
    <property type="entry name" value="JmjN"/>
</dbReference>
<evidence type="ECO:0000256" key="2">
    <source>
        <dbReference type="ARBA" id="ARBA00004123"/>
    </source>
</evidence>
<dbReference type="InterPro" id="IPR048615">
    <property type="entry name" value="KDM5_C-hel"/>
</dbReference>
<evidence type="ECO:0000256" key="3">
    <source>
        <dbReference type="ARBA" id="ARBA00006801"/>
    </source>
</evidence>
<sequence length="1646" mass="183451">MSDALPLDADGISQETHGYVCPPCLIFYPTAAEFENPLQYIASIRDEARKTGICKIVPPKGWRPPFAVNEKKFRFRTRLQPLHCIEGNAREEGRFLEALRMFLYRRGTPMQDPPAIDGKLVPLHLLYRSVVQLGGVVAVDSADLWTDVVGNVNALSNLRVPLEALDVVRQVYYKYLAAYEEHDKSTMPADTKSAPATPLHTPQQTPVQTPVRDAASTPSTHDEESSPQAVMKKRGRGRPRKGEETPESTSSATASGIFPGLIKRGRGRPRKNQGTARILMPDEQEPVAPELLEASGLTADPARTSRLPPPVVRLHQKFYRAFNSTEPLLGEVKRVLGGKKPSVAIEYADGAKDTVPYATMQFILANGSDPTAAKQALAQEICQYCLRGDCRDKMLLCDGCNGGYHTFCLATPLAAVPDGDWFCDACMGDKDGPGAAKFGFEMGAEYTLAAFKAKADAWLAEHFAGHTPTPLELETEYWRLLNSPHHKMEVEYGSDVDTGALGSGFPVLDKLKKLRTRLVERWKAVHLTSREHDPTDVALQRLLAEGLQMTSETDFDALNELEMYARSPWNLTNLPKLHGSLLQYLDEDIKGVMVPWLYVGMAFSTFCWHVEDHNFYSISYLHRGAPKTWYGVPGHAAGKMEAVMRTLTPELFVHQPDLHLQLVTMFSPETLRKHGVPVYRATHEPNEFIVTFPSSYHGGFNNGFNLAEAVNFATPDWLPWGHSAVQNYKRFGKVPVFSHDALLCTLTLAAIEHTHTMEYPGFVSQLLPCLQQLHQEALAFESAAAGLPKTEDMTTYLASHGRANSTTRNSARMRDAKSDDVGDDDDCEPPTKMHKSGKMMAAGKMVATKMMAGNSRMSRMVLWAGRSGKNEGLRCSKCQQYCYLQAVVCLRCRSVGCADHFATMCKCDSGQHGCFLYRMQPSQLLEYIHAIETKVTELSSWEMQAKTYSTAKGLEEVVKAGEGLLAQGLWVPVDVLQPLQRLLKQFKAWRARASPLLDKVRKAPTTTMKELQALIGEAAAMAFVIPELERLKALQQEVEVKQVSAQGIMQQIVCLKMQQGRPLEEVAQDWVAMLKEEAGPLSQLVETIQAALDNLNLLGVLVPERSLLMSDLAYVNWLLAANTLLTRSTTNVHNEPPADWAVFEMFPSITDLNALWSSPARNLVHQGWKLDKLSELRALCESERLKLSLEEKVHAVVSLEELEEMAKRLIQLPAVPLEAVQLLQRLKDGKQWEATVSTRLDEKIPLPDALQLEAQAEACGIPASSLLRRQLHNRVQDAKRWQVRAFSLFKHAMASETDMFCLQNIVDRADVGDDEFGSLVCVCQHVYSAKVPLLRCSGCCRLYHPACVGVPSDRPAKATYLCQECCHARRKMYGYRSAPPGPLYCLCREAVDNVPMICCDFCDEWFHAKCIGISPTVMSTLEAYRCPGCALRQGVPSKRKGRPSPKQIMGLIARGESLSVDLPALDDLKALVVRGTDLHAAVVSFEAHFFSTFSIRTILSRLPDVMAALDAQREEVRRYEALVTLDAAHKKLRAIHWCVRACQLTLGNQTTPRYSQLVILVADAKQDKLDFPNEEMRRFYGEIEANVSRAVAWVESVKRLHLDPTAQTYPHLMALRTTAEEISQYLVLPDTAVTNFNVALKFHARD</sequence>
<dbReference type="InterPro" id="IPR001965">
    <property type="entry name" value="Znf_PHD"/>
</dbReference>
<keyword evidence="11" id="KW-0539">Nucleus</keyword>
<dbReference type="GO" id="GO:0008168">
    <property type="term" value="F:methyltransferase activity"/>
    <property type="evidence" value="ECO:0007669"/>
    <property type="project" value="UniProtKB-KW"/>
</dbReference>
<comment type="cofactor">
    <cofactor evidence="1">
        <name>Fe(2+)</name>
        <dbReference type="ChEBI" id="CHEBI:29033"/>
    </cofactor>
</comment>
<feature type="domain" description="ARID" evidence="16">
    <location>
        <begin position="89"/>
        <end position="184"/>
    </location>
</feature>
<feature type="region of interest" description="Disordered" evidence="14">
    <location>
        <begin position="799"/>
        <end position="834"/>
    </location>
</feature>
<dbReference type="PROSITE" id="PS51011">
    <property type="entry name" value="ARID"/>
    <property type="match status" value="1"/>
</dbReference>
<dbReference type="SMART" id="SM01014">
    <property type="entry name" value="ARID"/>
    <property type="match status" value="1"/>
</dbReference>
<dbReference type="SUPFAM" id="SSF46774">
    <property type="entry name" value="ARID-like"/>
    <property type="match status" value="1"/>
</dbReference>
<dbReference type="CDD" id="cd15545">
    <property type="entry name" value="PHD_BAZ2A_like"/>
    <property type="match status" value="1"/>
</dbReference>
<accession>A0A1V9ZBL1</accession>
<dbReference type="GO" id="GO:0003677">
    <property type="term" value="F:DNA binding"/>
    <property type="evidence" value="ECO:0007669"/>
    <property type="project" value="InterPro"/>
</dbReference>
<dbReference type="SMART" id="SM00545">
    <property type="entry name" value="JmjN"/>
    <property type="match status" value="1"/>
</dbReference>
<dbReference type="PROSITE" id="PS01359">
    <property type="entry name" value="ZF_PHD_1"/>
    <property type="match status" value="1"/>
</dbReference>
<dbReference type="Proteomes" id="UP000243579">
    <property type="component" value="Unassembled WGS sequence"/>
</dbReference>
<dbReference type="PROSITE" id="PS51184">
    <property type="entry name" value="JMJC"/>
    <property type="match status" value="1"/>
</dbReference>
<dbReference type="Pfam" id="PF08429">
    <property type="entry name" value="PLU-1"/>
    <property type="match status" value="1"/>
</dbReference>
<dbReference type="STRING" id="1202772.A0A1V9ZBL1"/>
<dbReference type="InterPro" id="IPR036431">
    <property type="entry name" value="ARID_dom_sf"/>
</dbReference>
<evidence type="ECO:0000256" key="7">
    <source>
        <dbReference type="ARBA" id="ARBA00022771"/>
    </source>
</evidence>
<keyword evidence="9" id="KW-0560">Oxidoreductase</keyword>
<dbReference type="CDD" id="cd15489">
    <property type="entry name" value="PHD_SF"/>
    <property type="match status" value="1"/>
</dbReference>
<comment type="subcellular location">
    <subcellularLocation>
        <location evidence="2">Nucleus</location>
    </subcellularLocation>
</comment>
<dbReference type="Gene3D" id="3.30.40.10">
    <property type="entry name" value="Zinc/RING finger domain, C3HC4 (zinc finger)"/>
    <property type="match status" value="3"/>
</dbReference>
<dbReference type="SMART" id="SM00249">
    <property type="entry name" value="PHD"/>
    <property type="match status" value="3"/>
</dbReference>
<name>A0A1V9ZBL1_ACHHY</name>
<evidence type="ECO:0000313" key="19">
    <source>
        <dbReference type="EMBL" id="OQR95317.1"/>
    </source>
</evidence>
<reference evidence="19 20" key="1">
    <citation type="journal article" date="2014" name="Genome Biol. Evol.">
        <title>The secreted proteins of Achlya hypogyna and Thraustotheca clavata identify the ancestral oomycete secretome and reveal gene acquisitions by horizontal gene transfer.</title>
        <authorList>
            <person name="Misner I."/>
            <person name="Blouin N."/>
            <person name="Leonard G."/>
            <person name="Richards T.A."/>
            <person name="Lane C.E."/>
        </authorList>
    </citation>
    <scope>NUCLEOTIDE SEQUENCE [LARGE SCALE GENOMIC DNA]</scope>
    <source>
        <strain evidence="19 20">ATCC 48635</strain>
    </source>
</reference>
<dbReference type="CDD" id="cd15552">
    <property type="entry name" value="PHD_PHF3_like"/>
    <property type="match status" value="1"/>
</dbReference>
<dbReference type="SUPFAM" id="SSF51197">
    <property type="entry name" value="Clavaminate synthase-like"/>
    <property type="match status" value="1"/>
</dbReference>
<dbReference type="InterPro" id="IPR001606">
    <property type="entry name" value="ARID_dom"/>
</dbReference>
<comment type="similarity">
    <text evidence="3">Belongs to the JARID1 histone demethylase family.</text>
</comment>
<dbReference type="GO" id="GO:0008270">
    <property type="term" value="F:zinc ion binding"/>
    <property type="evidence" value="ECO:0007669"/>
    <property type="project" value="UniProtKB-KW"/>
</dbReference>
<dbReference type="InterPro" id="IPR013637">
    <property type="entry name" value="Lys_sp_deMease-like_dom"/>
</dbReference>
<organism evidence="19 20">
    <name type="scientific">Achlya hypogyna</name>
    <name type="common">Oomycete</name>
    <name type="synonym">Protoachlya hypogyna</name>
    <dbReference type="NCBI Taxonomy" id="1202772"/>
    <lineage>
        <taxon>Eukaryota</taxon>
        <taxon>Sar</taxon>
        <taxon>Stramenopiles</taxon>
        <taxon>Oomycota</taxon>
        <taxon>Saprolegniomycetes</taxon>
        <taxon>Saprolegniales</taxon>
        <taxon>Achlyaceae</taxon>
        <taxon>Achlya</taxon>
    </lineage>
</organism>
<dbReference type="Pfam" id="PF01388">
    <property type="entry name" value="ARID"/>
    <property type="match status" value="1"/>
</dbReference>
<evidence type="ECO:0000259" key="17">
    <source>
        <dbReference type="PROSITE" id="PS51183"/>
    </source>
</evidence>
<comment type="caution">
    <text evidence="19">The sequence shown here is derived from an EMBL/GenBank/DDBJ whole genome shotgun (WGS) entry which is preliminary data.</text>
</comment>
<evidence type="ECO:0000256" key="1">
    <source>
        <dbReference type="ARBA" id="ARBA00001954"/>
    </source>
</evidence>
<dbReference type="GO" id="GO:0034647">
    <property type="term" value="F:histone H3K4me/H3K4me2/H3K4me3 demethylase activity"/>
    <property type="evidence" value="ECO:0007669"/>
    <property type="project" value="UniProtKB-EC"/>
</dbReference>
<evidence type="ECO:0000256" key="5">
    <source>
        <dbReference type="ARBA" id="ARBA00022723"/>
    </source>
</evidence>
<keyword evidence="20" id="KW-1185">Reference proteome</keyword>
<evidence type="ECO:0000256" key="8">
    <source>
        <dbReference type="ARBA" id="ARBA00022833"/>
    </source>
</evidence>
<evidence type="ECO:0000256" key="4">
    <source>
        <dbReference type="ARBA" id="ARBA00012902"/>
    </source>
</evidence>
<evidence type="ECO:0000256" key="11">
    <source>
        <dbReference type="ARBA" id="ARBA00023242"/>
    </source>
</evidence>
<dbReference type="InterPro" id="IPR017956">
    <property type="entry name" value="AT_hook_DNA-bd_motif"/>
</dbReference>
<dbReference type="Pfam" id="PF02373">
    <property type="entry name" value="JmjC"/>
    <property type="match status" value="1"/>
</dbReference>
<feature type="domain" description="JmjN" evidence="17">
    <location>
        <begin position="24"/>
        <end position="65"/>
    </location>
</feature>
<dbReference type="PROSITE" id="PS51183">
    <property type="entry name" value="JMJN"/>
    <property type="match status" value="1"/>
</dbReference>
<dbReference type="GO" id="GO:0000785">
    <property type="term" value="C:chromatin"/>
    <property type="evidence" value="ECO:0007669"/>
    <property type="project" value="TreeGrafter"/>
</dbReference>
<dbReference type="EC" id="1.14.11.67" evidence="4"/>
<evidence type="ECO:0000259" key="16">
    <source>
        <dbReference type="PROSITE" id="PS51011"/>
    </source>
</evidence>
<comment type="catalytic activity">
    <reaction evidence="12">
        <text>N(6),N(6),N(6)-trimethyl-L-lysyl(4)-[histone H3] + 3 2-oxoglutarate + 3 O2 = L-lysyl(4)-[histone H3] + 3 formaldehyde + 3 succinate + 3 CO2</text>
        <dbReference type="Rhea" id="RHEA:60208"/>
        <dbReference type="Rhea" id="RHEA-COMP:15537"/>
        <dbReference type="Rhea" id="RHEA-COMP:15547"/>
        <dbReference type="ChEBI" id="CHEBI:15379"/>
        <dbReference type="ChEBI" id="CHEBI:16526"/>
        <dbReference type="ChEBI" id="CHEBI:16810"/>
        <dbReference type="ChEBI" id="CHEBI:16842"/>
        <dbReference type="ChEBI" id="CHEBI:29969"/>
        <dbReference type="ChEBI" id="CHEBI:30031"/>
        <dbReference type="ChEBI" id="CHEBI:61961"/>
        <dbReference type="EC" id="1.14.11.67"/>
    </reaction>
</comment>
<evidence type="ECO:0000256" key="13">
    <source>
        <dbReference type="PROSITE-ProRule" id="PRU00146"/>
    </source>
</evidence>
<evidence type="ECO:0000256" key="9">
    <source>
        <dbReference type="ARBA" id="ARBA00023002"/>
    </source>
</evidence>
<dbReference type="InterPro" id="IPR003347">
    <property type="entry name" value="JmjC_dom"/>
</dbReference>
<feature type="domain" description="PHD-type" evidence="15">
    <location>
        <begin position="379"/>
        <end position="429"/>
    </location>
</feature>
<dbReference type="SMART" id="SM00501">
    <property type="entry name" value="BRIGHT"/>
    <property type="match status" value="1"/>
</dbReference>
<dbReference type="InterPro" id="IPR019786">
    <property type="entry name" value="Zinc_finger_PHD-type_CS"/>
</dbReference>
<dbReference type="Gene3D" id="2.60.120.650">
    <property type="entry name" value="Cupin"/>
    <property type="match status" value="2"/>
</dbReference>
<dbReference type="SMART" id="SM00384">
    <property type="entry name" value="AT_hook"/>
    <property type="match status" value="2"/>
</dbReference>
<dbReference type="EMBL" id="JNBR01000329">
    <property type="protein sequence ID" value="OQR95317.1"/>
    <property type="molecule type" value="Genomic_DNA"/>
</dbReference>
<dbReference type="PANTHER" id="PTHR10694">
    <property type="entry name" value="LYSINE-SPECIFIC DEMETHYLASE"/>
    <property type="match status" value="1"/>
</dbReference>
<keyword evidence="19" id="KW-0489">Methyltransferase</keyword>
<dbReference type="PANTHER" id="PTHR10694:SF33">
    <property type="entry name" value="LYSINE-SPECIFIC DEMETHYLASE 5"/>
    <property type="match status" value="1"/>
</dbReference>
<evidence type="ECO:0000256" key="14">
    <source>
        <dbReference type="SAM" id="MobiDB-lite"/>
    </source>
</evidence>
<evidence type="ECO:0000256" key="10">
    <source>
        <dbReference type="ARBA" id="ARBA00023004"/>
    </source>
</evidence>
<dbReference type="OrthoDB" id="1678912at2759"/>
<dbReference type="GO" id="GO:0010468">
    <property type="term" value="P:regulation of gene expression"/>
    <property type="evidence" value="ECO:0007669"/>
    <property type="project" value="TreeGrafter"/>
</dbReference>
<dbReference type="InterPro" id="IPR004198">
    <property type="entry name" value="Znf_C5HC2"/>
</dbReference>
<dbReference type="InterPro" id="IPR013083">
    <property type="entry name" value="Znf_RING/FYVE/PHD"/>
</dbReference>
<protein>
    <recommendedName>
        <fullName evidence="4">[histone H3]-trimethyl-L-lysine(4) demethylase</fullName>
        <ecNumber evidence="4">1.14.11.67</ecNumber>
    </recommendedName>
</protein>
<dbReference type="SUPFAM" id="SSF57903">
    <property type="entry name" value="FYVE/PHD zinc finger"/>
    <property type="match status" value="3"/>
</dbReference>
<feature type="domain" description="JmjC" evidence="18">
    <location>
        <begin position="563"/>
        <end position="729"/>
    </location>
</feature>
<dbReference type="Pfam" id="PF02928">
    <property type="entry name" value="zf-C5HC2"/>
    <property type="match status" value="1"/>
</dbReference>
<dbReference type="GO" id="GO:0005634">
    <property type="term" value="C:nucleus"/>
    <property type="evidence" value="ECO:0007669"/>
    <property type="project" value="UniProtKB-SubCell"/>
</dbReference>
<feature type="region of interest" description="Disordered" evidence="14">
    <location>
        <begin position="184"/>
        <end position="285"/>
    </location>
</feature>
<dbReference type="PROSITE" id="PS50016">
    <property type="entry name" value="ZF_PHD_2"/>
    <property type="match status" value="2"/>
</dbReference>
<dbReference type="Pfam" id="PF21323">
    <property type="entry name" value="KDM5_C-hel"/>
    <property type="match status" value="1"/>
</dbReference>